<dbReference type="AlphaFoldDB" id="A0A9W9D0J3"/>
<dbReference type="InterPro" id="IPR036249">
    <property type="entry name" value="Thioredoxin-like_sf"/>
</dbReference>
<name>A0A9W9D0J3_9PEZI</name>
<gene>
    <name evidence="4" type="ORF">N0V93_000234</name>
</gene>
<keyword evidence="5" id="KW-1185">Reference proteome</keyword>
<dbReference type="PRINTS" id="PR00421">
    <property type="entry name" value="THIOREDOXIN"/>
</dbReference>
<protein>
    <recommendedName>
        <fullName evidence="3">Thioredoxin domain-containing protein</fullName>
    </recommendedName>
</protein>
<dbReference type="Gene3D" id="3.40.30.10">
    <property type="entry name" value="Glutaredoxin"/>
    <property type="match status" value="1"/>
</dbReference>
<reference evidence="4" key="1">
    <citation type="submission" date="2022-10" db="EMBL/GenBank/DDBJ databases">
        <title>Tapping the CABI collections for fungal endophytes: first genome assemblies for Collariella, Neodidymelliopsis, Ascochyta clinopodiicola, Didymella pomorum, Didymosphaeria variabile, Neocosmospora piperis and Neocucurbitaria cava.</title>
        <authorList>
            <person name="Hill R."/>
        </authorList>
    </citation>
    <scope>NUCLEOTIDE SEQUENCE</scope>
    <source>
        <strain evidence="4">IMI 355082</strain>
    </source>
</reference>
<dbReference type="PANTHER" id="PTHR46115">
    <property type="entry name" value="THIOREDOXIN-LIKE PROTEIN 1"/>
    <property type="match status" value="1"/>
</dbReference>
<dbReference type="CDD" id="cd02947">
    <property type="entry name" value="TRX_family"/>
    <property type="match status" value="1"/>
</dbReference>
<dbReference type="Pfam" id="PF00085">
    <property type="entry name" value="Thioredoxin"/>
    <property type="match status" value="1"/>
</dbReference>
<dbReference type="Proteomes" id="UP001140453">
    <property type="component" value="Unassembled WGS sequence"/>
</dbReference>
<sequence>MSISHPATASEFASLLSSNMYVVTDFYADWCGPCKQIAPIYEQFAKASSVPGYLAFAKVNVDHNRQVAAQYGVSAMPTFMFFKNGKQVGVNGQPVIRGADVASLKSAVEKLGGLAKKKEAEGVKWGE</sequence>
<evidence type="ECO:0000259" key="3">
    <source>
        <dbReference type="PROSITE" id="PS51352"/>
    </source>
</evidence>
<keyword evidence="2" id="KW-1015">Disulfide bond</keyword>
<dbReference type="InterPro" id="IPR017937">
    <property type="entry name" value="Thioredoxin_CS"/>
</dbReference>
<organism evidence="4 5">
    <name type="scientific">Gnomoniopsis smithogilvyi</name>
    <dbReference type="NCBI Taxonomy" id="1191159"/>
    <lineage>
        <taxon>Eukaryota</taxon>
        <taxon>Fungi</taxon>
        <taxon>Dikarya</taxon>
        <taxon>Ascomycota</taxon>
        <taxon>Pezizomycotina</taxon>
        <taxon>Sordariomycetes</taxon>
        <taxon>Sordariomycetidae</taxon>
        <taxon>Diaporthales</taxon>
        <taxon>Gnomoniaceae</taxon>
        <taxon>Gnomoniopsis</taxon>
    </lineage>
</organism>
<comment type="caution">
    <text evidence="4">The sequence shown here is derived from an EMBL/GenBank/DDBJ whole genome shotgun (WGS) entry which is preliminary data.</text>
</comment>
<feature type="domain" description="Thioredoxin" evidence="3">
    <location>
        <begin position="1"/>
        <end position="113"/>
    </location>
</feature>
<dbReference type="SUPFAM" id="SSF52833">
    <property type="entry name" value="Thioredoxin-like"/>
    <property type="match status" value="1"/>
</dbReference>
<proteinExistence type="inferred from homology"/>
<dbReference type="PROSITE" id="PS51352">
    <property type="entry name" value="THIOREDOXIN_2"/>
    <property type="match status" value="1"/>
</dbReference>
<comment type="similarity">
    <text evidence="1">Belongs to the thioredoxin family.</text>
</comment>
<dbReference type="EMBL" id="JAPEVB010000001">
    <property type="protein sequence ID" value="KAJ4396018.1"/>
    <property type="molecule type" value="Genomic_DNA"/>
</dbReference>
<evidence type="ECO:0000256" key="2">
    <source>
        <dbReference type="ARBA" id="ARBA00023157"/>
    </source>
</evidence>
<evidence type="ECO:0000256" key="1">
    <source>
        <dbReference type="ARBA" id="ARBA00008987"/>
    </source>
</evidence>
<dbReference type="OrthoDB" id="19690at2759"/>
<dbReference type="InterPro" id="IPR013766">
    <property type="entry name" value="Thioredoxin_domain"/>
</dbReference>
<evidence type="ECO:0000313" key="5">
    <source>
        <dbReference type="Proteomes" id="UP001140453"/>
    </source>
</evidence>
<accession>A0A9W9D0J3</accession>
<evidence type="ECO:0000313" key="4">
    <source>
        <dbReference type="EMBL" id="KAJ4396018.1"/>
    </source>
</evidence>
<dbReference type="PROSITE" id="PS00194">
    <property type="entry name" value="THIOREDOXIN_1"/>
    <property type="match status" value="1"/>
</dbReference>